<dbReference type="EMBL" id="JAIWYP010000016">
    <property type="protein sequence ID" value="KAH3695815.1"/>
    <property type="molecule type" value="Genomic_DNA"/>
</dbReference>
<protein>
    <submittedName>
        <fullName evidence="2">Uncharacterized protein</fullName>
    </submittedName>
</protein>
<reference evidence="2" key="1">
    <citation type="journal article" date="2019" name="bioRxiv">
        <title>The Genome of the Zebra Mussel, Dreissena polymorpha: A Resource for Invasive Species Research.</title>
        <authorList>
            <person name="McCartney M.A."/>
            <person name="Auch B."/>
            <person name="Kono T."/>
            <person name="Mallez S."/>
            <person name="Zhang Y."/>
            <person name="Obille A."/>
            <person name="Becker A."/>
            <person name="Abrahante J.E."/>
            <person name="Garbe J."/>
            <person name="Badalamenti J.P."/>
            <person name="Herman A."/>
            <person name="Mangelson H."/>
            <person name="Liachko I."/>
            <person name="Sullivan S."/>
            <person name="Sone E.D."/>
            <person name="Koren S."/>
            <person name="Silverstein K.A.T."/>
            <person name="Beckman K.B."/>
            <person name="Gohl D.M."/>
        </authorList>
    </citation>
    <scope>NUCLEOTIDE SEQUENCE</scope>
    <source>
        <strain evidence="2">Duluth1</strain>
        <tissue evidence="2">Whole animal</tissue>
    </source>
</reference>
<evidence type="ECO:0000256" key="1">
    <source>
        <dbReference type="SAM" id="MobiDB-lite"/>
    </source>
</evidence>
<accession>A0A9D4BHJ6</accession>
<evidence type="ECO:0000313" key="3">
    <source>
        <dbReference type="Proteomes" id="UP000828390"/>
    </source>
</evidence>
<feature type="region of interest" description="Disordered" evidence="1">
    <location>
        <begin position="1"/>
        <end position="25"/>
    </location>
</feature>
<dbReference type="AlphaFoldDB" id="A0A9D4BHJ6"/>
<name>A0A9D4BHJ6_DREPO</name>
<keyword evidence="3" id="KW-1185">Reference proteome</keyword>
<comment type="caution">
    <text evidence="2">The sequence shown here is derived from an EMBL/GenBank/DDBJ whole genome shotgun (WGS) entry which is preliminary data.</text>
</comment>
<reference evidence="2" key="2">
    <citation type="submission" date="2020-11" db="EMBL/GenBank/DDBJ databases">
        <authorList>
            <person name="McCartney M.A."/>
            <person name="Auch B."/>
            <person name="Kono T."/>
            <person name="Mallez S."/>
            <person name="Becker A."/>
            <person name="Gohl D.M."/>
            <person name="Silverstein K.A.T."/>
            <person name="Koren S."/>
            <person name="Bechman K.B."/>
            <person name="Herman A."/>
            <person name="Abrahante J.E."/>
            <person name="Garbe J."/>
        </authorList>
    </citation>
    <scope>NUCLEOTIDE SEQUENCE</scope>
    <source>
        <strain evidence="2">Duluth1</strain>
        <tissue evidence="2">Whole animal</tissue>
    </source>
</reference>
<evidence type="ECO:0000313" key="2">
    <source>
        <dbReference type="EMBL" id="KAH3695815.1"/>
    </source>
</evidence>
<feature type="compositionally biased region" description="Polar residues" evidence="1">
    <location>
        <begin position="1"/>
        <end position="10"/>
    </location>
</feature>
<organism evidence="2 3">
    <name type="scientific">Dreissena polymorpha</name>
    <name type="common">Zebra mussel</name>
    <name type="synonym">Mytilus polymorpha</name>
    <dbReference type="NCBI Taxonomy" id="45954"/>
    <lineage>
        <taxon>Eukaryota</taxon>
        <taxon>Metazoa</taxon>
        <taxon>Spiralia</taxon>
        <taxon>Lophotrochozoa</taxon>
        <taxon>Mollusca</taxon>
        <taxon>Bivalvia</taxon>
        <taxon>Autobranchia</taxon>
        <taxon>Heteroconchia</taxon>
        <taxon>Euheterodonta</taxon>
        <taxon>Imparidentia</taxon>
        <taxon>Neoheterodontei</taxon>
        <taxon>Myida</taxon>
        <taxon>Dreissenoidea</taxon>
        <taxon>Dreissenidae</taxon>
        <taxon>Dreissena</taxon>
    </lineage>
</organism>
<gene>
    <name evidence="2" type="ORF">DPMN_083274</name>
</gene>
<proteinExistence type="predicted"/>
<dbReference type="Proteomes" id="UP000828390">
    <property type="component" value="Unassembled WGS sequence"/>
</dbReference>
<sequence length="83" mass="9379">MNQIQKGNPSPRNPNEKGRDVGLETTSAATWMQVLSRFAKHAEAAGETRQEPRRIDEAGFRSMSQTGPNAKMKLKMMLRFLFV</sequence>